<dbReference type="InterPro" id="IPR052526">
    <property type="entry name" value="HTH-type_Bedaq_tolerance"/>
</dbReference>
<dbReference type="InterPro" id="IPR036388">
    <property type="entry name" value="WH-like_DNA-bd_sf"/>
</dbReference>
<dbReference type="Pfam" id="PF12802">
    <property type="entry name" value="MarR_2"/>
    <property type="match status" value="1"/>
</dbReference>
<accession>A0A919B676</accession>
<comment type="caution">
    <text evidence="2">The sequence shown here is derived from an EMBL/GenBank/DDBJ whole genome shotgun (WGS) entry which is preliminary data.</text>
</comment>
<reference evidence="2" key="2">
    <citation type="submission" date="2020-09" db="EMBL/GenBank/DDBJ databases">
        <authorList>
            <person name="Sun Q."/>
            <person name="Ohkuma M."/>
        </authorList>
    </citation>
    <scope>NUCLEOTIDE SEQUENCE</scope>
    <source>
        <strain evidence="2">JCM 4059</strain>
    </source>
</reference>
<dbReference type="InterPro" id="IPR000835">
    <property type="entry name" value="HTH_MarR-typ"/>
</dbReference>
<dbReference type="InterPro" id="IPR036390">
    <property type="entry name" value="WH_DNA-bd_sf"/>
</dbReference>
<evidence type="ECO:0000259" key="1">
    <source>
        <dbReference type="SMART" id="SM00347"/>
    </source>
</evidence>
<dbReference type="PANTHER" id="PTHR39515">
    <property type="entry name" value="CONSERVED PROTEIN"/>
    <property type="match status" value="1"/>
</dbReference>
<dbReference type="Proteomes" id="UP000638313">
    <property type="component" value="Unassembled WGS sequence"/>
</dbReference>
<name>A0A919B676_9ACTN</name>
<organism evidence="2 3">
    <name type="scientific">Streptomyces mashuensis</name>
    <dbReference type="NCBI Taxonomy" id="33904"/>
    <lineage>
        <taxon>Bacteria</taxon>
        <taxon>Bacillati</taxon>
        <taxon>Actinomycetota</taxon>
        <taxon>Actinomycetes</taxon>
        <taxon>Kitasatosporales</taxon>
        <taxon>Streptomycetaceae</taxon>
        <taxon>Streptomyces</taxon>
    </lineage>
</organism>
<dbReference type="SMART" id="SM00347">
    <property type="entry name" value="HTH_MARR"/>
    <property type="match status" value="1"/>
</dbReference>
<sequence>MPAKGADTADELARLLAAIHRLARRRLWRAMPAPRLRGAEAELLRVVSARPGIGVSRAAKELCLAANSVSTLVNGLVEGGLLCRRSDPRDGRAVALFPTAACRDRLGEWEARRACLFRESVAALPAEDRYALAAALPALHRLADALRGSEEVRVP</sequence>
<dbReference type="RefSeq" id="WP_190131018.1">
    <property type="nucleotide sequence ID" value="NZ_BNBD01000008.1"/>
</dbReference>
<dbReference type="Gene3D" id="1.10.10.10">
    <property type="entry name" value="Winged helix-like DNA-binding domain superfamily/Winged helix DNA-binding domain"/>
    <property type="match status" value="1"/>
</dbReference>
<dbReference type="AlphaFoldDB" id="A0A919B676"/>
<dbReference type="SUPFAM" id="SSF46785">
    <property type="entry name" value="Winged helix' DNA-binding domain"/>
    <property type="match status" value="1"/>
</dbReference>
<keyword evidence="3" id="KW-1185">Reference proteome</keyword>
<dbReference type="PANTHER" id="PTHR39515:SF2">
    <property type="entry name" value="HTH-TYPE TRANSCRIPTIONAL REGULATOR RV0880"/>
    <property type="match status" value="1"/>
</dbReference>
<protein>
    <submittedName>
        <fullName evidence="2">MarR family transcriptional regulator</fullName>
    </submittedName>
</protein>
<reference evidence="2" key="1">
    <citation type="journal article" date="2014" name="Int. J. Syst. Evol. Microbiol.">
        <title>Complete genome sequence of Corynebacterium casei LMG S-19264T (=DSM 44701T), isolated from a smear-ripened cheese.</title>
        <authorList>
            <consortium name="US DOE Joint Genome Institute (JGI-PGF)"/>
            <person name="Walter F."/>
            <person name="Albersmeier A."/>
            <person name="Kalinowski J."/>
            <person name="Ruckert C."/>
        </authorList>
    </citation>
    <scope>NUCLEOTIDE SEQUENCE</scope>
    <source>
        <strain evidence="2">JCM 4059</strain>
    </source>
</reference>
<dbReference type="EMBL" id="BNBD01000008">
    <property type="protein sequence ID" value="GHF54746.1"/>
    <property type="molecule type" value="Genomic_DNA"/>
</dbReference>
<feature type="domain" description="HTH marR-type" evidence="1">
    <location>
        <begin position="29"/>
        <end position="129"/>
    </location>
</feature>
<proteinExistence type="predicted"/>
<evidence type="ECO:0000313" key="3">
    <source>
        <dbReference type="Proteomes" id="UP000638313"/>
    </source>
</evidence>
<gene>
    <name evidence="2" type="primary">marR</name>
    <name evidence="2" type="ORF">GCM10010218_40030</name>
</gene>
<dbReference type="GO" id="GO:0003700">
    <property type="term" value="F:DNA-binding transcription factor activity"/>
    <property type="evidence" value="ECO:0007669"/>
    <property type="project" value="InterPro"/>
</dbReference>
<evidence type="ECO:0000313" key="2">
    <source>
        <dbReference type="EMBL" id="GHF54746.1"/>
    </source>
</evidence>